<evidence type="ECO:0000256" key="4">
    <source>
        <dbReference type="ARBA" id="ARBA00022695"/>
    </source>
</evidence>
<keyword evidence="10" id="KW-1185">Reference proteome</keyword>
<dbReference type="GO" id="GO:0006355">
    <property type="term" value="P:regulation of DNA-templated transcription"/>
    <property type="evidence" value="ECO:0007669"/>
    <property type="project" value="InterPro"/>
</dbReference>
<proteinExistence type="inferred from homology"/>
<dbReference type="InterPro" id="IPR038087">
    <property type="entry name" value="RNAP_delta_N_dom_sf"/>
</dbReference>
<evidence type="ECO:0000259" key="8">
    <source>
        <dbReference type="PROSITE" id="PS51913"/>
    </source>
</evidence>
<dbReference type="Gene3D" id="1.10.10.1250">
    <property type="entry name" value="RNA polymerase, subunit delta, N-terminal domain"/>
    <property type="match status" value="1"/>
</dbReference>
<dbReference type="AlphaFoldDB" id="A0A222EQS4"/>
<sequence length="150" mass="17703">MHKTSPIELAYKYLTSVKDNMSFEDIWNAISREIEANNERKNEIIAELYSDLVLDNRFALTSDGKWALRDYLKFEDVKKQYEYVDKFETTEEFDDLDVMNSSIYDDDDTGEHVKKAKLRLDNDIDTDDISLDTDDFDEDDFDEDDYGDDD</sequence>
<keyword evidence="2" id="KW-0240">DNA-directed RNA polymerase</keyword>
<dbReference type="PROSITE" id="PS51913">
    <property type="entry name" value="HTH_HARE"/>
    <property type="match status" value="1"/>
</dbReference>
<dbReference type="NCBIfam" id="TIGR04567">
    <property type="entry name" value="RNAP_delt_lowGC"/>
    <property type="match status" value="1"/>
</dbReference>
<evidence type="ECO:0000256" key="3">
    <source>
        <dbReference type="ARBA" id="ARBA00022679"/>
    </source>
</evidence>
<evidence type="ECO:0000256" key="2">
    <source>
        <dbReference type="ARBA" id="ARBA00022478"/>
    </source>
</evidence>
<feature type="region of interest" description="Disordered" evidence="7">
    <location>
        <begin position="125"/>
        <end position="150"/>
    </location>
</feature>
<feature type="domain" description="HTH HARE-type" evidence="8">
    <location>
        <begin position="4"/>
        <end position="71"/>
    </location>
</feature>
<dbReference type="GO" id="GO:0000428">
    <property type="term" value="C:DNA-directed RNA polymerase complex"/>
    <property type="evidence" value="ECO:0007669"/>
    <property type="project" value="UniProtKB-KW"/>
</dbReference>
<evidence type="ECO:0000256" key="1">
    <source>
        <dbReference type="ARBA" id="ARBA00009828"/>
    </source>
</evidence>
<dbReference type="OrthoDB" id="401223at2"/>
<dbReference type="GO" id="GO:0016779">
    <property type="term" value="F:nucleotidyltransferase activity"/>
    <property type="evidence" value="ECO:0007669"/>
    <property type="project" value="UniProtKB-KW"/>
</dbReference>
<keyword evidence="4" id="KW-0548">Nucleotidyltransferase</keyword>
<reference evidence="9 10" key="1">
    <citation type="submission" date="2017-07" db="EMBL/GenBank/DDBJ databases">
        <title>Complete genome sequence of Spiroplasma corruscae EC-1 (DSM 19793).</title>
        <authorList>
            <person name="Tsai Y.-M."/>
            <person name="Lo W.-S."/>
            <person name="Kuo C.-H."/>
        </authorList>
    </citation>
    <scope>NUCLEOTIDE SEQUENCE [LARGE SCALE GENOMIC DNA]</scope>
    <source>
        <strain evidence="9 10">EC-1</strain>
    </source>
</reference>
<dbReference type="RefSeq" id="WP_094049765.1">
    <property type="nucleotide sequence ID" value="NZ_CP022535.1"/>
</dbReference>
<keyword evidence="3" id="KW-0808">Transferase</keyword>
<evidence type="ECO:0000256" key="7">
    <source>
        <dbReference type="SAM" id="MobiDB-lite"/>
    </source>
</evidence>
<keyword evidence="5" id="KW-0804">Transcription</keyword>
<comment type="similarity">
    <text evidence="1">Belongs to the RpoE family.</text>
</comment>
<evidence type="ECO:0000256" key="5">
    <source>
        <dbReference type="ARBA" id="ARBA00023163"/>
    </source>
</evidence>
<dbReference type="GO" id="GO:0006351">
    <property type="term" value="P:DNA-templated transcription"/>
    <property type="evidence" value="ECO:0007669"/>
    <property type="project" value="InterPro"/>
</dbReference>
<evidence type="ECO:0000256" key="6">
    <source>
        <dbReference type="ARBA" id="ARBA00031937"/>
    </source>
</evidence>
<dbReference type="Proteomes" id="UP000203229">
    <property type="component" value="Chromosome"/>
</dbReference>
<evidence type="ECO:0000313" key="9">
    <source>
        <dbReference type="EMBL" id="ASP28741.1"/>
    </source>
</evidence>
<name>A0A222EQS4_9MOLU</name>
<evidence type="ECO:0000313" key="10">
    <source>
        <dbReference type="Proteomes" id="UP000203229"/>
    </source>
</evidence>
<dbReference type="InterPro" id="IPR029757">
    <property type="entry name" value="RpoE"/>
</dbReference>
<dbReference type="EMBL" id="CP022535">
    <property type="protein sequence ID" value="ASP28741.1"/>
    <property type="molecule type" value="Genomic_DNA"/>
</dbReference>
<accession>A0A222EQS4</accession>
<organism evidence="9 10">
    <name type="scientific">Spiroplasma corruscae</name>
    <dbReference type="NCBI Taxonomy" id="216934"/>
    <lineage>
        <taxon>Bacteria</taxon>
        <taxon>Bacillati</taxon>
        <taxon>Mycoplasmatota</taxon>
        <taxon>Mollicutes</taxon>
        <taxon>Entomoplasmatales</taxon>
        <taxon>Spiroplasmataceae</taxon>
        <taxon>Spiroplasma</taxon>
    </lineage>
</organism>
<dbReference type="KEGG" id="scou:SCORR_v1c09690"/>
<gene>
    <name evidence="9" type="primary">rpoE</name>
    <name evidence="9" type="ORF">SCORR_v1c09690</name>
</gene>
<dbReference type="InterPro" id="IPR007759">
    <property type="entry name" value="Asxl_HARE-HTH"/>
</dbReference>
<protein>
    <recommendedName>
        <fullName evidence="6">RNAP delta factor</fullName>
    </recommendedName>
</protein>